<gene>
    <name evidence="1" type="ORF">CBU_1100a</name>
</gene>
<evidence type="ECO:0000313" key="2">
    <source>
        <dbReference type="Proteomes" id="UP000002671"/>
    </source>
</evidence>
<dbReference type="EnsemblBacteria" id="ACI15276">
    <property type="protein sequence ID" value="ACI15276"/>
    <property type="gene ID" value="CBU_1100a"/>
</dbReference>
<organism evidence="1 2">
    <name type="scientific">Coxiella burnetii (strain RSA 493 / Nine Mile phase I)</name>
    <dbReference type="NCBI Taxonomy" id="227377"/>
    <lineage>
        <taxon>Bacteria</taxon>
        <taxon>Pseudomonadati</taxon>
        <taxon>Pseudomonadota</taxon>
        <taxon>Gammaproteobacteria</taxon>
        <taxon>Legionellales</taxon>
        <taxon>Coxiellaceae</taxon>
        <taxon>Coxiella</taxon>
    </lineage>
</organism>
<accession>B5QSB2</accession>
<dbReference type="STRING" id="227377.CBU_1100a"/>
<dbReference type="RefSeq" id="WP_010958011.1">
    <property type="nucleotide sequence ID" value="NC_002971.4"/>
</dbReference>
<reference evidence="1 2" key="1">
    <citation type="journal article" date="2003" name="Proc. Natl. Acad. Sci. U.S.A.">
        <title>Complete genome sequence of the Q-fever pathogen, Coxiella burnetii.</title>
        <authorList>
            <person name="Seshadri R."/>
            <person name="Paulsen I.T."/>
            <person name="Eisen J.A."/>
            <person name="Read T.D."/>
            <person name="Nelson K.E."/>
            <person name="Nelson W.C."/>
            <person name="Ward N.L."/>
            <person name="Tettelin H."/>
            <person name="Davidsen T.M."/>
            <person name="Beanan M.J."/>
            <person name="Deboy R.T."/>
            <person name="Daugherty S.C."/>
            <person name="Brinkac L.M."/>
            <person name="Madupu R."/>
            <person name="Dodson R.J."/>
            <person name="Khouri H.M."/>
            <person name="Lee K.H."/>
            <person name="Carty H.A."/>
            <person name="Scanlan D."/>
            <person name="Heinzen R.A."/>
            <person name="Thompson H.A."/>
            <person name="Samuel J.E."/>
            <person name="Fraser C.M."/>
            <person name="Heidelberg J.F."/>
        </authorList>
    </citation>
    <scope>NUCLEOTIDE SEQUENCE [LARGE SCALE GENOMIC DNA]</scope>
    <source>
        <strain evidence="2">RSA 493 / Nine Mile phase I</strain>
    </source>
</reference>
<dbReference type="AlphaFoldDB" id="B5QSB2"/>
<sequence length="56" mass="6670">MSEAKYGNDRRHHCFPVFRFAHTGYLLRTYTFNRTLYRMITCNLSLYHGALRNPSA</sequence>
<reference evidence="1 2" key="2">
    <citation type="journal article" date="2009" name="Infect. Immun.">
        <title>Comparative genomics reveal extensive transposon-mediated genomic plasticity and diversity among potential effector proteins within the genus Coxiella.</title>
        <authorList>
            <person name="Beare P.A."/>
            <person name="Unsworth N."/>
            <person name="Andoh M."/>
            <person name="Voth D.E."/>
            <person name="Omsland A."/>
            <person name="Gilk S.D."/>
            <person name="Williams K.P."/>
            <person name="Sobral B.W."/>
            <person name="Kupko J.J.III."/>
            <person name="Porcella S.F."/>
            <person name="Samuel J.E."/>
            <person name="Heinzen R.A."/>
        </authorList>
    </citation>
    <scope>NUCLEOTIDE SEQUENCE [LARGE SCALE GENOMIC DNA]</scope>
    <source>
        <strain evidence="2">RSA 493 / Nine Mile phase I</strain>
    </source>
</reference>
<dbReference type="Proteomes" id="UP000002671">
    <property type="component" value="Chromosome"/>
</dbReference>
<dbReference type="GeneID" id="7065861"/>
<dbReference type="KEGG" id="cbu:CBU_1100a"/>
<dbReference type="EMBL" id="AE016828">
    <property type="protein sequence ID" value="ACI15276.1"/>
    <property type="molecule type" value="Genomic_DNA"/>
</dbReference>
<name>B5QSB2_COXBU</name>
<dbReference type="RefSeq" id="YP_002332985.1">
    <property type="nucleotide sequence ID" value="NC_002971.4"/>
</dbReference>
<keyword evidence="2" id="KW-1185">Reference proteome</keyword>
<proteinExistence type="predicted"/>
<evidence type="ECO:0000313" key="1">
    <source>
        <dbReference type="EMBL" id="ACI15276.1"/>
    </source>
</evidence>
<protein>
    <submittedName>
        <fullName evidence="1">Uncharacterized protein</fullName>
    </submittedName>
</protein>
<dbReference type="HOGENOM" id="CLU_212010_0_0_6"/>